<evidence type="ECO:0000256" key="2">
    <source>
        <dbReference type="ARBA" id="ARBA00008711"/>
    </source>
</evidence>
<dbReference type="Pfam" id="PF02870">
    <property type="entry name" value="Methyltransf_1N"/>
    <property type="match status" value="1"/>
</dbReference>
<evidence type="ECO:0000256" key="6">
    <source>
        <dbReference type="ARBA" id="ARBA00022763"/>
    </source>
</evidence>
<evidence type="ECO:0000256" key="9">
    <source>
        <dbReference type="HAMAP-Rule" id="MF_00772"/>
    </source>
</evidence>
<dbReference type="PANTHER" id="PTHR10815:SF5">
    <property type="entry name" value="METHYLATED-DNA--PROTEIN-CYSTEINE METHYLTRANSFERASE"/>
    <property type="match status" value="1"/>
</dbReference>
<dbReference type="HAMAP" id="MF_00772">
    <property type="entry name" value="OGT"/>
    <property type="match status" value="1"/>
</dbReference>
<sequence>MMHREFLASPVGVITIEASELGVTRISLGKPPTDAPMPSDITGMGRQQLEAYFAGERTRFDLPLDLHGTTFQRKVWSCLCAIPFGEVRSYGDIAAMIDNPKAVRAVGAANGRNPVAIVVPCHRVIGGDGTLTGFAAGIERKSWLLAHEGVAVKPVRRRRVFDAADLGQGNLFGD</sequence>
<dbReference type="Pfam" id="PF01035">
    <property type="entry name" value="DNA_binding_1"/>
    <property type="match status" value="1"/>
</dbReference>
<dbReference type="AlphaFoldDB" id="A0A8A4TFG1"/>
<proteinExistence type="inferred from homology"/>
<dbReference type="InterPro" id="IPR036631">
    <property type="entry name" value="MGMT_N_sf"/>
</dbReference>
<keyword evidence="4 9" id="KW-0489">Methyltransferase</keyword>
<dbReference type="GO" id="GO:0006307">
    <property type="term" value="P:DNA alkylation repair"/>
    <property type="evidence" value="ECO:0007669"/>
    <property type="project" value="UniProtKB-UniRule"/>
</dbReference>
<dbReference type="PANTHER" id="PTHR10815">
    <property type="entry name" value="METHYLATED-DNA--PROTEIN-CYSTEINE METHYLTRANSFERASE"/>
    <property type="match status" value="1"/>
</dbReference>
<evidence type="ECO:0000256" key="5">
    <source>
        <dbReference type="ARBA" id="ARBA00022679"/>
    </source>
</evidence>
<dbReference type="NCBIfam" id="TIGR00589">
    <property type="entry name" value="ogt"/>
    <property type="match status" value="1"/>
</dbReference>
<protein>
    <recommendedName>
        <fullName evidence="9">Methylated-DNA--protein-cysteine methyltransferase</fullName>
        <ecNumber evidence="9">2.1.1.63</ecNumber>
    </recommendedName>
    <alternativeName>
        <fullName evidence="9">6-O-methylguanine-DNA methyltransferase</fullName>
        <shortName evidence="9">MGMT</shortName>
    </alternativeName>
    <alternativeName>
        <fullName evidence="9">O-6-methylguanine-DNA-alkyltransferase</fullName>
    </alternativeName>
</protein>
<dbReference type="KEGG" id="scor:J3U87_24875"/>
<feature type="domain" description="Methylated-DNA-[protein]-cysteine S-methyltransferase DNA binding" evidence="10">
    <location>
        <begin position="71"/>
        <end position="150"/>
    </location>
</feature>
<dbReference type="InterPro" id="IPR001497">
    <property type="entry name" value="MethylDNA_cys_MeTrfase_AS"/>
</dbReference>
<keyword evidence="13" id="KW-1185">Reference proteome</keyword>
<evidence type="ECO:0000256" key="4">
    <source>
        <dbReference type="ARBA" id="ARBA00022603"/>
    </source>
</evidence>
<dbReference type="InterPro" id="IPR036388">
    <property type="entry name" value="WH-like_DNA-bd_sf"/>
</dbReference>
<dbReference type="GO" id="GO:0032259">
    <property type="term" value="P:methylation"/>
    <property type="evidence" value="ECO:0007669"/>
    <property type="project" value="UniProtKB-KW"/>
</dbReference>
<evidence type="ECO:0000313" key="13">
    <source>
        <dbReference type="Proteomes" id="UP000663929"/>
    </source>
</evidence>
<comment type="catalytic activity">
    <reaction evidence="8 9">
        <text>a 6-O-methyl-2'-deoxyguanosine in DNA + L-cysteinyl-[protein] = S-methyl-L-cysteinyl-[protein] + a 2'-deoxyguanosine in DNA</text>
        <dbReference type="Rhea" id="RHEA:24000"/>
        <dbReference type="Rhea" id="RHEA-COMP:10131"/>
        <dbReference type="Rhea" id="RHEA-COMP:10132"/>
        <dbReference type="Rhea" id="RHEA-COMP:11367"/>
        <dbReference type="Rhea" id="RHEA-COMP:11368"/>
        <dbReference type="ChEBI" id="CHEBI:29950"/>
        <dbReference type="ChEBI" id="CHEBI:82612"/>
        <dbReference type="ChEBI" id="CHEBI:85445"/>
        <dbReference type="ChEBI" id="CHEBI:85448"/>
        <dbReference type="EC" id="2.1.1.63"/>
    </reaction>
</comment>
<dbReference type="RefSeq" id="WP_237378479.1">
    <property type="nucleotide sequence ID" value="NZ_CP071793.1"/>
</dbReference>
<evidence type="ECO:0000256" key="8">
    <source>
        <dbReference type="ARBA" id="ARBA00049348"/>
    </source>
</evidence>
<gene>
    <name evidence="12" type="ORF">J3U87_24875</name>
</gene>
<dbReference type="EMBL" id="CP071793">
    <property type="protein sequence ID" value="QTD48829.1"/>
    <property type="molecule type" value="Genomic_DNA"/>
</dbReference>
<keyword evidence="5 9" id="KW-0808">Transferase</keyword>
<accession>A0A8A4TFG1</accession>
<comment type="similarity">
    <text evidence="2 9">Belongs to the MGMT family.</text>
</comment>
<dbReference type="InterPro" id="IPR008332">
    <property type="entry name" value="MethylG_MeTrfase_N"/>
</dbReference>
<dbReference type="PROSITE" id="PS00374">
    <property type="entry name" value="MGMT"/>
    <property type="match status" value="1"/>
</dbReference>
<dbReference type="Gene3D" id="3.30.160.70">
    <property type="entry name" value="Methylated DNA-protein cysteine methyltransferase domain"/>
    <property type="match status" value="1"/>
</dbReference>
<dbReference type="GO" id="GO:0005737">
    <property type="term" value="C:cytoplasm"/>
    <property type="evidence" value="ECO:0007669"/>
    <property type="project" value="UniProtKB-SubCell"/>
</dbReference>
<keyword evidence="3 9" id="KW-0963">Cytoplasm</keyword>
<evidence type="ECO:0000259" key="11">
    <source>
        <dbReference type="Pfam" id="PF02870"/>
    </source>
</evidence>
<keyword evidence="7 9" id="KW-0234">DNA repair</keyword>
<dbReference type="SUPFAM" id="SSF46767">
    <property type="entry name" value="Methylated DNA-protein cysteine methyltransferase, C-terminal domain"/>
    <property type="match status" value="1"/>
</dbReference>
<dbReference type="InterPro" id="IPR023546">
    <property type="entry name" value="MGMT"/>
</dbReference>
<evidence type="ECO:0000313" key="12">
    <source>
        <dbReference type="EMBL" id="QTD48829.1"/>
    </source>
</evidence>
<evidence type="ECO:0000259" key="10">
    <source>
        <dbReference type="Pfam" id="PF01035"/>
    </source>
</evidence>
<organism evidence="12 13">
    <name type="scientific">Sulfidibacter corallicola</name>
    <dbReference type="NCBI Taxonomy" id="2818388"/>
    <lineage>
        <taxon>Bacteria</taxon>
        <taxon>Pseudomonadati</taxon>
        <taxon>Acidobacteriota</taxon>
        <taxon>Holophagae</taxon>
        <taxon>Acanthopleuribacterales</taxon>
        <taxon>Acanthopleuribacteraceae</taxon>
        <taxon>Sulfidibacter</taxon>
    </lineage>
</organism>
<dbReference type="Gene3D" id="1.10.10.10">
    <property type="entry name" value="Winged helix-like DNA-binding domain superfamily/Winged helix DNA-binding domain"/>
    <property type="match status" value="1"/>
</dbReference>
<dbReference type="SUPFAM" id="SSF53155">
    <property type="entry name" value="Methylated DNA-protein cysteine methyltransferase domain"/>
    <property type="match status" value="1"/>
</dbReference>
<evidence type="ECO:0000256" key="1">
    <source>
        <dbReference type="ARBA" id="ARBA00001286"/>
    </source>
</evidence>
<evidence type="ECO:0000256" key="3">
    <source>
        <dbReference type="ARBA" id="ARBA00022490"/>
    </source>
</evidence>
<dbReference type="InterPro" id="IPR036217">
    <property type="entry name" value="MethylDNA_cys_MeTrfase_DNAb"/>
</dbReference>
<dbReference type="CDD" id="cd06445">
    <property type="entry name" value="ATase"/>
    <property type="match status" value="1"/>
</dbReference>
<dbReference type="FunFam" id="1.10.10.10:FF:000214">
    <property type="entry name" value="Methylated-DNA--protein-cysteine methyltransferase"/>
    <property type="match status" value="1"/>
</dbReference>
<reference evidence="12" key="1">
    <citation type="submission" date="2021-03" db="EMBL/GenBank/DDBJ databases">
        <title>Acanthopleuribacteraceae sp. M133.</title>
        <authorList>
            <person name="Wang G."/>
        </authorList>
    </citation>
    <scope>NUCLEOTIDE SEQUENCE</scope>
    <source>
        <strain evidence="12">M133</strain>
    </source>
</reference>
<dbReference type="EC" id="2.1.1.63" evidence="9"/>
<comment type="function">
    <text evidence="9">Involved in the cellular defense against the biological effects of O6-methylguanine (O6-MeG) and O4-methylthymine (O4-MeT) in DNA. Repairs the methylated nucleobase in DNA by stoichiometrically transferring the methyl group to a cysteine residue in the enzyme. This is a suicide reaction: the enzyme is irreversibly inactivated.</text>
</comment>
<keyword evidence="6 9" id="KW-0227">DNA damage</keyword>
<comment type="subcellular location">
    <subcellularLocation>
        <location evidence="9">Cytoplasm</location>
    </subcellularLocation>
</comment>
<dbReference type="GO" id="GO:0003908">
    <property type="term" value="F:methylated-DNA-[protein]-cysteine S-methyltransferase activity"/>
    <property type="evidence" value="ECO:0007669"/>
    <property type="project" value="UniProtKB-UniRule"/>
</dbReference>
<evidence type="ECO:0000256" key="7">
    <source>
        <dbReference type="ARBA" id="ARBA00023204"/>
    </source>
</evidence>
<feature type="active site" description="Nucleophile; methyl group acceptor" evidence="9">
    <location>
        <position position="121"/>
    </location>
</feature>
<name>A0A8A4TFG1_SULCO</name>
<comment type="miscellaneous">
    <text evidence="9">This enzyme catalyzes only one turnover and therefore is not strictly catalytic. According to one definition, an enzyme is a biocatalyst that acts repeatedly and over many reaction cycles.</text>
</comment>
<comment type="catalytic activity">
    <reaction evidence="1 9">
        <text>a 4-O-methyl-thymidine in DNA + L-cysteinyl-[protein] = a thymidine in DNA + S-methyl-L-cysteinyl-[protein]</text>
        <dbReference type="Rhea" id="RHEA:53428"/>
        <dbReference type="Rhea" id="RHEA-COMP:10131"/>
        <dbReference type="Rhea" id="RHEA-COMP:10132"/>
        <dbReference type="Rhea" id="RHEA-COMP:13555"/>
        <dbReference type="Rhea" id="RHEA-COMP:13556"/>
        <dbReference type="ChEBI" id="CHEBI:29950"/>
        <dbReference type="ChEBI" id="CHEBI:82612"/>
        <dbReference type="ChEBI" id="CHEBI:137386"/>
        <dbReference type="ChEBI" id="CHEBI:137387"/>
        <dbReference type="EC" id="2.1.1.63"/>
    </reaction>
</comment>
<feature type="domain" description="Methylguanine DNA methyltransferase ribonuclease-like" evidence="11">
    <location>
        <begin position="2"/>
        <end position="66"/>
    </location>
</feature>
<dbReference type="Proteomes" id="UP000663929">
    <property type="component" value="Chromosome"/>
</dbReference>
<dbReference type="InterPro" id="IPR014048">
    <property type="entry name" value="MethylDNA_cys_MeTrfase_DNA-bd"/>
</dbReference>